<dbReference type="Pfam" id="PF03352">
    <property type="entry name" value="Adenine_glyco"/>
    <property type="match status" value="1"/>
</dbReference>
<feature type="compositionally biased region" description="Basic and acidic residues" evidence="2">
    <location>
        <begin position="31"/>
        <end position="40"/>
    </location>
</feature>
<feature type="binding site" evidence="1">
    <location>
        <position position="242"/>
    </location>
    <ligand>
        <name>Zn(2+)</name>
        <dbReference type="ChEBI" id="CHEBI:29105"/>
    </ligand>
</feature>
<dbReference type="OrthoDB" id="3941538at2759"/>
<dbReference type="GO" id="GO:0006284">
    <property type="term" value="P:base-excision repair"/>
    <property type="evidence" value="ECO:0007669"/>
    <property type="project" value="InterPro"/>
</dbReference>
<dbReference type="PANTHER" id="PTHR31116:SF25">
    <property type="entry name" value="DNA GLYCOSYLASE SUPERFAMILY PROTEIN"/>
    <property type="match status" value="1"/>
</dbReference>
<dbReference type="Gene3D" id="1.10.340.30">
    <property type="entry name" value="Hypothetical protein, domain 2"/>
    <property type="match status" value="1"/>
</dbReference>
<evidence type="ECO:0008006" key="5">
    <source>
        <dbReference type="Google" id="ProtNLM"/>
    </source>
</evidence>
<dbReference type="Proteomes" id="UP000604825">
    <property type="component" value="Unassembled WGS sequence"/>
</dbReference>
<feature type="region of interest" description="Disordered" evidence="2">
    <location>
        <begin position="260"/>
        <end position="287"/>
    </location>
</feature>
<keyword evidence="1" id="KW-0479">Metal-binding</keyword>
<keyword evidence="1" id="KW-0862">Zinc</keyword>
<name>A0A811M6Y7_9POAL</name>
<gene>
    <name evidence="3" type="ORF">NCGR_LOCUS790</name>
</gene>
<evidence type="ECO:0000256" key="1">
    <source>
        <dbReference type="PIRSR" id="PIRSR605019-1"/>
    </source>
</evidence>
<evidence type="ECO:0000256" key="2">
    <source>
        <dbReference type="SAM" id="MobiDB-lite"/>
    </source>
</evidence>
<feature type="binding site" evidence="1">
    <location>
        <position position="84"/>
    </location>
    <ligand>
        <name>Zn(2+)</name>
        <dbReference type="ChEBI" id="CHEBI:29105"/>
    </ligand>
</feature>
<feature type="binding site" evidence="1">
    <location>
        <position position="246"/>
    </location>
    <ligand>
        <name>Zn(2+)</name>
        <dbReference type="ChEBI" id="CHEBI:29105"/>
    </ligand>
</feature>
<dbReference type="GO" id="GO:0008725">
    <property type="term" value="F:DNA-3-methyladenine glycosylase activity"/>
    <property type="evidence" value="ECO:0007669"/>
    <property type="project" value="InterPro"/>
</dbReference>
<comment type="caution">
    <text evidence="3">The sequence shown here is derived from an EMBL/GenBank/DDBJ whole genome shotgun (WGS) entry which is preliminary data.</text>
</comment>
<feature type="compositionally biased region" description="Low complexity" evidence="2">
    <location>
        <begin position="44"/>
        <end position="57"/>
    </location>
</feature>
<feature type="binding site" evidence="1">
    <location>
        <position position="69"/>
    </location>
    <ligand>
        <name>Zn(2+)</name>
        <dbReference type="ChEBI" id="CHEBI:29105"/>
    </ligand>
</feature>
<feature type="region of interest" description="Disordered" evidence="2">
    <location>
        <begin position="1"/>
        <end position="62"/>
    </location>
</feature>
<dbReference type="SUPFAM" id="SSF48150">
    <property type="entry name" value="DNA-glycosylase"/>
    <property type="match status" value="1"/>
</dbReference>
<reference evidence="3" key="1">
    <citation type="submission" date="2020-10" db="EMBL/GenBank/DDBJ databases">
        <authorList>
            <person name="Han B."/>
            <person name="Lu T."/>
            <person name="Zhao Q."/>
            <person name="Huang X."/>
            <person name="Zhao Y."/>
        </authorList>
    </citation>
    <scope>NUCLEOTIDE SEQUENCE</scope>
</reference>
<dbReference type="GO" id="GO:0046872">
    <property type="term" value="F:metal ion binding"/>
    <property type="evidence" value="ECO:0007669"/>
    <property type="project" value="UniProtKB-KW"/>
</dbReference>
<sequence>MALPTASSNVASARAKLAERAKTPANSKAKGRLDDQEKRGKNGRLIPSLSRRSSPPLMTVDPNAEKKRCSWITANSEPLYVAFHDEEWGVPIHDDRMLFELLTLSQALGEFTWPSILSKREEFREIFDGFNFSLVSEFTEKKINLLRSNGIVLLSEQKIRAVITNAKQMQKVVKEFGSFSNYCWSFVNHRPITNGFRYARHVPTKTPKAEAISKDLMRRGFQCVGPTTIYSFMQVAGIVNDHLSCCFRFQACNQHKASENDVRPEPALPDRRLGSPSSEDSDTREDSLKVHWDATEQVVYTVYTLYKIVQLSGVECFSHMYHIGIAECTLIGLDVKQLLLCCFLNVRYLAVYVQTMQLTMF</sequence>
<accession>A0A811M6Y7</accession>
<organism evidence="3 4">
    <name type="scientific">Miscanthus lutarioriparius</name>
    <dbReference type="NCBI Taxonomy" id="422564"/>
    <lineage>
        <taxon>Eukaryota</taxon>
        <taxon>Viridiplantae</taxon>
        <taxon>Streptophyta</taxon>
        <taxon>Embryophyta</taxon>
        <taxon>Tracheophyta</taxon>
        <taxon>Spermatophyta</taxon>
        <taxon>Magnoliopsida</taxon>
        <taxon>Liliopsida</taxon>
        <taxon>Poales</taxon>
        <taxon>Poaceae</taxon>
        <taxon>PACMAD clade</taxon>
        <taxon>Panicoideae</taxon>
        <taxon>Andropogonodae</taxon>
        <taxon>Andropogoneae</taxon>
        <taxon>Saccharinae</taxon>
        <taxon>Miscanthus</taxon>
    </lineage>
</organism>
<dbReference type="EMBL" id="CAJGYO010000001">
    <property type="protein sequence ID" value="CAD6202502.1"/>
    <property type="molecule type" value="Genomic_DNA"/>
</dbReference>
<dbReference type="InterPro" id="IPR011257">
    <property type="entry name" value="DNA_glycosylase"/>
</dbReference>
<keyword evidence="4" id="KW-1185">Reference proteome</keyword>
<proteinExistence type="predicted"/>
<dbReference type="PANTHER" id="PTHR31116">
    <property type="entry name" value="OS04G0501200 PROTEIN"/>
    <property type="match status" value="1"/>
</dbReference>
<protein>
    <recommendedName>
        <fullName evidence="5">DNA-3-methyladenine glycosylase I</fullName>
    </recommendedName>
</protein>
<evidence type="ECO:0000313" key="4">
    <source>
        <dbReference type="Proteomes" id="UP000604825"/>
    </source>
</evidence>
<dbReference type="InterPro" id="IPR005019">
    <property type="entry name" value="Adenine_glyco"/>
</dbReference>
<dbReference type="AlphaFoldDB" id="A0A811M6Y7"/>
<evidence type="ECO:0000313" key="3">
    <source>
        <dbReference type="EMBL" id="CAD6202502.1"/>
    </source>
</evidence>
<feature type="compositionally biased region" description="Polar residues" evidence="2">
    <location>
        <begin position="1"/>
        <end position="11"/>
    </location>
</feature>
<feature type="compositionally biased region" description="Basic and acidic residues" evidence="2">
    <location>
        <begin position="260"/>
        <end position="273"/>
    </location>
</feature>